<dbReference type="GO" id="GO:0046933">
    <property type="term" value="F:proton-transporting ATP synthase activity, rotational mechanism"/>
    <property type="evidence" value="ECO:0007669"/>
    <property type="project" value="TreeGrafter"/>
</dbReference>
<dbReference type="CDD" id="cd00310">
    <property type="entry name" value="ATP-synt_Fo_a_6"/>
    <property type="match status" value="1"/>
</dbReference>
<dbReference type="EMBL" id="AY309258">
    <property type="protein sequence ID" value="AAP51137.1"/>
    <property type="molecule type" value="Genomic_DNA"/>
</dbReference>
<reference evidence="13" key="1">
    <citation type="journal article" date="2005" name="J. Mol. Evol.">
        <title>The mitochondrial sequences of Heptathela hangzhouensis and Ornithoctonus huwena reveal unique gene arrangements and atypical tRNAs.</title>
        <authorList>
            <person name="Qiu Y."/>
            <person name="Song D."/>
            <person name="Zhou K."/>
            <person name="Sun H."/>
        </authorList>
    </citation>
    <scope>NUCLEOTIDE SEQUENCE</scope>
</reference>
<feature type="transmembrane region" description="Helical" evidence="12">
    <location>
        <begin position="98"/>
        <end position="121"/>
    </location>
</feature>
<name>Q6JT41_9ARAC</name>
<feature type="transmembrane region" description="Helical" evidence="12">
    <location>
        <begin position="133"/>
        <end position="154"/>
    </location>
</feature>
<accession>Q6JT41</accession>
<dbReference type="PROSITE" id="PS00449">
    <property type="entry name" value="ATPASE_A"/>
    <property type="match status" value="1"/>
</dbReference>
<evidence type="ECO:0000256" key="11">
    <source>
        <dbReference type="RuleBase" id="RU004450"/>
    </source>
</evidence>
<dbReference type="GeneID" id="2847107"/>
<feature type="transmembrane region" description="Helical" evidence="12">
    <location>
        <begin position="194"/>
        <end position="219"/>
    </location>
</feature>
<keyword evidence="4" id="KW-0138">CF(0)</keyword>
<keyword evidence="9 12" id="KW-0472">Membrane</keyword>
<protein>
    <recommendedName>
        <fullName evidence="11">ATP synthase subunit a</fullName>
    </recommendedName>
</protein>
<dbReference type="NCBIfam" id="TIGR01131">
    <property type="entry name" value="ATP_synt_6_or_A"/>
    <property type="match status" value="1"/>
</dbReference>
<dbReference type="PRINTS" id="PR00123">
    <property type="entry name" value="ATPASEA"/>
</dbReference>
<comment type="similarity">
    <text evidence="2">Belongs to the ATPase A chain family.</text>
</comment>
<keyword evidence="3" id="KW-0813">Transport</keyword>
<evidence type="ECO:0000256" key="1">
    <source>
        <dbReference type="ARBA" id="ARBA00004141"/>
    </source>
</evidence>
<evidence type="ECO:0000313" key="13">
    <source>
        <dbReference type="EMBL" id="AAP51137.1"/>
    </source>
</evidence>
<geneLocation type="mitochondrion" evidence="13"/>
<evidence type="ECO:0000256" key="7">
    <source>
        <dbReference type="ARBA" id="ARBA00022989"/>
    </source>
</evidence>
<dbReference type="AlphaFoldDB" id="Q6JT41"/>
<evidence type="ECO:0000256" key="3">
    <source>
        <dbReference type="ARBA" id="ARBA00022448"/>
    </source>
</evidence>
<keyword evidence="5 12" id="KW-0812">Transmembrane</keyword>
<feature type="transmembrane region" description="Helical" evidence="12">
    <location>
        <begin position="160"/>
        <end position="182"/>
    </location>
</feature>
<evidence type="ECO:0000256" key="9">
    <source>
        <dbReference type="ARBA" id="ARBA00023136"/>
    </source>
</evidence>
<dbReference type="Gene3D" id="1.20.120.220">
    <property type="entry name" value="ATP synthase, F0 complex, subunit A"/>
    <property type="match status" value="1"/>
</dbReference>
<evidence type="ECO:0000256" key="12">
    <source>
        <dbReference type="SAM" id="Phobius"/>
    </source>
</evidence>
<feature type="transmembrane region" description="Helical" evidence="12">
    <location>
        <begin position="20"/>
        <end position="39"/>
    </location>
</feature>
<dbReference type="InterPro" id="IPR023011">
    <property type="entry name" value="ATP_synth_F0_asu_AS"/>
</dbReference>
<dbReference type="InterPro" id="IPR035908">
    <property type="entry name" value="F0_ATP_A_sf"/>
</dbReference>
<dbReference type="PANTHER" id="PTHR11410">
    <property type="entry name" value="ATP SYNTHASE SUBUNIT A"/>
    <property type="match status" value="1"/>
</dbReference>
<keyword evidence="8" id="KW-0406">Ion transport</keyword>
<proteinExistence type="inferred from homology"/>
<dbReference type="PANTHER" id="PTHR11410:SF0">
    <property type="entry name" value="ATP SYNTHASE SUBUNIT A"/>
    <property type="match status" value="1"/>
</dbReference>
<keyword evidence="6" id="KW-0375">Hydrogen ion transport</keyword>
<evidence type="ECO:0000256" key="10">
    <source>
        <dbReference type="ARBA" id="ARBA00023310"/>
    </source>
</evidence>
<dbReference type="GO" id="GO:0045259">
    <property type="term" value="C:proton-transporting ATP synthase complex"/>
    <property type="evidence" value="ECO:0007669"/>
    <property type="project" value="UniProtKB-KW"/>
</dbReference>
<organism evidence="13">
    <name type="scientific">Songthela hangzhouensis</name>
    <dbReference type="NCBI Taxonomy" id="1649374"/>
    <lineage>
        <taxon>Eukaryota</taxon>
        <taxon>Metazoa</taxon>
        <taxon>Ecdysozoa</taxon>
        <taxon>Arthropoda</taxon>
        <taxon>Chelicerata</taxon>
        <taxon>Arachnida</taxon>
        <taxon>Araneae</taxon>
        <taxon>Mesothelae</taxon>
        <taxon>Liphistiidae</taxon>
        <taxon>Songthela</taxon>
    </lineage>
</organism>
<keyword evidence="7 12" id="KW-1133">Transmembrane helix</keyword>
<sequence>MMMNLFSIFDPSSSSNLSLNWLAMMSFSLVIPVPFFFIYPMSKMLLMKMVRILTKEFNLLAKPNNMGSILFFISMFIFIFSTNYMGLYPFIFTTSSHILMTFSLSMTIWTAIMITLILMNFNTFMAHLVPQGTPMLLSFFMVMIETVSILIRPITLAVRLAANMIAGHLLISLVSNIASFQLKNSLTSIILQTMLILLETAVALIQAFVFTILSLLYSIE</sequence>
<feature type="transmembrane region" description="Helical" evidence="12">
    <location>
        <begin position="69"/>
        <end position="92"/>
    </location>
</feature>
<gene>
    <name evidence="13" type="primary">ATP6</name>
</gene>
<evidence type="ECO:0000256" key="6">
    <source>
        <dbReference type="ARBA" id="ARBA00022781"/>
    </source>
</evidence>
<dbReference type="InterPro" id="IPR000568">
    <property type="entry name" value="ATP_synth_F0_asu"/>
</dbReference>
<dbReference type="CTD" id="4508"/>
<dbReference type="SUPFAM" id="SSF81336">
    <property type="entry name" value="F1F0 ATP synthase subunit A"/>
    <property type="match status" value="1"/>
</dbReference>
<dbReference type="Pfam" id="PF00119">
    <property type="entry name" value="ATP-synt_A"/>
    <property type="match status" value="1"/>
</dbReference>
<comment type="subcellular location">
    <subcellularLocation>
        <location evidence="1">Membrane</location>
        <topology evidence="1">Multi-pass membrane protein</topology>
    </subcellularLocation>
    <subcellularLocation>
        <location evidence="11">Mitochondrion inner membrane</location>
        <topology evidence="11">Multi-pass membrane protein</topology>
    </subcellularLocation>
</comment>
<evidence type="ECO:0000256" key="2">
    <source>
        <dbReference type="ARBA" id="ARBA00006810"/>
    </source>
</evidence>
<evidence type="ECO:0000256" key="4">
    <source>
        <dbReference type="ARBA" id="ARBA00022547"/>
    </source>
</evidence>
<evidence type="ECO:0000256" key="8">
    <source>
        <dbReference type="ARBA" id="ARBA00023065"/>
    </source>
</evidence>
<evidence type="ECO:0000256" key="5">
    <source>
        <dbReference type="ARBA" id="ARBA00022692"/>
    </source>
</evidence>
<dbReference type="RefSeq" id="YP_025727.1">
    <property type="nucleotide sequence ID" value="NC_005924.1"/>
</dbReference>
<keyword evidence="10" id="KW-0066">ATP synthesis</keyword>
<keyword evidence="13" id="KW-0496">Mitochondrion</keyword>
<dbReference type="InterPro" id="IPR045083">
    <property type="entry name" value="ATP_synth_F0_asu_bact/mt"/>
</dbReference>
<dbReference type="GO" id="GO:0005743">
    <property type="term" value="C:mitochondrial inner membrane"/>
    <property type="evidence" value="ECO:0007669"/>
    <property type="project" value="UniProtKB-SubCell"/>
</dbReference>